<protein>
    <submittedName>
        <fullName evidence="1">Uncharacterized protein</fullName>
    </submittedName>
</protein>
<evidence type="ECO:0000313" key="1">
    <source>
        <dbReference type="EMBL" id="ETE55745.1"/>
    </source>
</evidence>
<accession>V8N0L7</accession>
<evidence type="ECO:0000313" key="2">
    <source>
        <dbReference type="Proteomes" id="UP000018936"/>
    </source>
</evidence>
<keyword evidence="2" id="KW-1185">Reference proteome</keyword>
<proteinExistence type="predicted"/>
<dbReference type="EMBL" id="AZIM01130620">
    <property type="protein sequence ID" value="ETE55745.1"/>
    <property type="molecule type" value="Genomic_DNA"/>
</dbReference>
<feature type="non-terminal residue" evidence="1">
    <location>
        <position position="15"/>
    </location>
</feature>
<name>V8N0L7_OPHHA</name>
<comment type="caution">
    <text evidence="1">The sequence shown here is derived from an EMBL/GenBank/DDBJ whole genome shotgun (WGS) entry which is preliminary data.</text>
</comment>
<dbReference type="Proteomes" id="UP000018936">
    <property type="component" value="Unassembled WGS sequence"/>
</dbReference>
<reference evidence="1 2" key="1">
    <citation type="journal article" date="2013" name="Proc. Natl. Acad. Sci. U.S.A.">
        <title>The king cobra genome reveals dynamic gene evolution and adaptation in the snake venom system.</title>
        <authorList>
            <person name="Vonk F.J."/>
            <person name="Casewell N.R."/>
            <person name="Henkel C.V."/>
            <person name="Heimberg A.M."/>
            <person name="Jansen H.J."/>
            <person name="McCleary R.J."/>
            <person name="Kerkkamp H.M."/>
            <person name="Vos R.A."/>
            <person name="Guerreiro I."/>
            <person name="Calvete J.J."/>
            <person name="Wuster W."/>
            <person name="Woods A.E."/>
            <person name="Logan J.M."/>
            <person name="Harrison R.A."/>
            <person name="Castoe T.A."/>
            <person name="de Koning A.P."/>
            <person name="Pollock D.D."/>
            <person name="Yandell M."/>
            <person name="Calderon D."/>
            <person name="Renjifo C."/>
            <person name="Currier R.B."/>
            <person name="Salgado D."/>
            <person name="Pla D."/>
            <person name="Sanz L."/>
            <person name="Hyder A.S."/>
            <person name="Ribeiro J.M."/>
            <person name="Arntzen J.W."/>
            <person name="van den Thillart G.E."/>
            <person name="Boetzer M."/>
            <person name="Pirovano W."/>
            <person name="Dirks R.P."/>
            <person name="Spaink H.P."/>
            <person name="Duboule D."/>
            <person name="McGlinn E."/>
            <person name="Kini R.M."/>
            <person name="Richardson M.K."/>
        </authorList>
    </citation>
    <scope>NUCLEOTIDE SEQUENCE</scope>
    <source>
        <tissue evidence="1">Blood</tissue>
    </source>
</reference>
<feature type="non-terminal residue" evidence="1">
    <location>
        <position position="1"/>
    </location>
</feature>
<gene>
    <name evidence="1" type="ORF">L345_18547</name>
</gene>
<sequence>EGRGGGGGGGRKGKL</sequence>
<organism evidence="1 2">
    <name type="scientific">Ophiophagus hannah</name>
    <name type="common">King cobra</name>
    <name type="synonym">Naja hannah</name>
    <dbReference type="NCBI Taxonomy" id="8665"/>
    <lineage>
        <taxon>Eukaryota</taxon>
        <taxon>Metazoa</taxon>
        <taxon>Chordata</taxon>
        <taxon>Craniata</taxon>
        <taxon>Vertebrata</taxon>
        <taxon>Euteleostomi</taxon>
        <taxon>Lepidosauria</taxon>
        <taxon>Squamata</taxon>
        <taxon>Bifurcata</taxon>
        <taxon>Unidentata</taxon>
        <taxon>Episquamata</taxon>
        <taxon>Toxicofera</taxon>
        <taxon>Serpentes</taxon>
        <taxon>Colubroidea</taxon>
        <taxon>Elapidae</taxon>
        <taxon>Elapinae</taxon>
        <taxon>Ophiophagus</taxon>
    </lineage>
</organism>